<dbReference type="NCBIfam" id="TIGR00337">
    <property type="entry name" value="PyrG"/>
    <property type="match status" value="1"/>
</dbReference>
<dbReference type="GO" id="GO:0005524">
    <property type="term" value="F:ATP binding"/>
    <property type="evidence" value="ECO:0007669"/>
    <property type="project" value="UniProtKB-KW"/>
</dbReference>
<comment type="catalytic activity">
    <reaction evidence="10 11">
        <text>UTP + L-glutamine + ATP + H2O = CTP + L-glutamate + ADP + phosphate + 2 H(+)</text>
        <dbReference type="Rhea" id="RHEA:26426"/>
        <dbReference type="ChEBI" id="CHEBI:15377"/>
        <dbReference type="ChEBI" id="CHEBI:15378"/>
        <dbReference type="ChEBI" id="CHEBI:29985"/>
        <dbReference type="ChEBI" id="CHEBI:30616"/>
        <dbReference type="ChEBI" id="CHEBI:37563"/>
        <dbReference type="ChEBI" id="CHEBI:43474"/>
        <dbReference type="ChEBI" id="CHEBI:46398"/>
        <dbReference type="ChEBI" id="CHEBI:58359"/>
        <dbReference type="ChEBI" id="CHEBI:456216"/>
        <dbReference type="EC" id="6.3.4.2"/>
    </reaction>
</comment>
<protein>
    <recommendedName>
        <fullName evidence="11">CTP synthase</fullName>
        <ecNumber evidence="11">6.3.4.2</ecNumber>
    </recommendedName>
    <alternativeName>
        <fullName evidence="11">UTP--ammonia ligase</fullName>
    </alternativeName>
</protein>
<dbReference type="PROSITE" id="PS51273">
    <property type="entry name" value="GATASE_TYPE_1"/>
    <property type="match status" value="1"/>
</dbReference>
<dbReference type="EC" id="6.3.4.2" evidence="11"/>
<dbReference type="GO" id="GO:0042802">
    <property type="term" value="F:identical protein binding"/>
    <property type="evidence" value="ECO:0007669"/>
    <property type="project" value="TreeGrafter"/>
</dbReference>
<dbReference type="OrthoDB" id="1739076at2759"/>
<gene>
    <name evidence="14" type="ORF">CXB51_030464</name>
</gene>
<keyword evidence="9 11" id="KW-0665">Pyrimidine biosynthesis</keyword>
<dbReference type="Pfam" id="PF06418">
    <property type="entry name" value="CTP_synth_N"/>
    <property type="match status" value="2"/>
</dbReference>
<keyword evidence="5 11" id="KW-0547">Nucleotide-binding</keyword>
<dbReference type="InterPro" id="IPR027417">
    <property type="entry name" value="P-loop_NTPase"/>
</dbReference>
<dbReference type="GO" id="GO:0019856">
    <property type="term" value="P:pyrimidine nucleobase biosynthetic process"/>
    <property type="evidence" value="ECO:0007669"/>
    <property type="project" value="TreeGrafter"/>
</dbReference>
<accession>A0A8J5YXE0</accession>
<comment type="caution">
    <text evidence="14">The sequence shown here is derived from an EMBL/GenBank/DDBJ whole genome shotgun (WGS) entry which is preliminary data.</text>
</comment>
<dbReference type="InterPro" id="IPR029062">
    <property type="entry name" value="Class_I_gatase-like"/>
</dbReference>
<dbReference type="InterPro" id="IPR033828">
    <property type="entry name" value="GATase1_CTP_Synthase"/>
</dbReference>
<dbReference type="GO" id="GO:0046872">
    <property type="term" value="F:metal ion binding"/>
    <property type="evidence" value="ECO:0007669"/>
    <property type="project" value="UniProtKB-KW"/>
</dbReference>
<evidence type="ECO:0000256" key="10">
    <source>
        <dbReference type="ARBA" id="ARBA00047781"/>
    </source>
</evidence>
<evidence type="ECO:0000256" key="4">
    <source>
        <dbReference type="ARBA" id="ARBA00022723"/>
    </source>
</evidence>
<evidence type="ECO:0000259" key="13">
    <source>
        <dbReference type="Pfam" id="PF06418"/>
    </source>
</evidence>
<keyword evidence="8 11" id="KW-0315">Glutamine amidotransferase</keyword>
<dbReference type="FunFam" id="3.40.50.300:FF:000009">
    <property type="entry name" value="CTP synthase"/>
    <property type="match status" value="1"/>
</dbReference>
<evidence type="ECO:0000256" key="9">
    <source>
        <dbReference type="ARBA" id="ARBA00022975"/>
    </source>
</evidence>
<reference evidence="14 15" key="1">
    <citation type="journal article" date="2021" name="bioRxiv">
        <title>The Gossypium anomalum genome as a resource for cotton improvement and evolutionary analysis of hybrid incompatibility.</title>
        <authorList>
            <person name="Grover C.E."/>
            <person name="Yuan D."/>
            <person name="Arick M.A."/>
            <person name="Miller E.R."/>
            <person name="Hu G."/>
            <person name="Peterson D.G."/>
            <person name="Wendel J.F."/>
            <person name="Udall J.A."/>
        </authorList>
    </citation>
    <scope>NUCLEOTIDE SEQUENCE [LARGE SCALE GENOMIC DNA]</scope>
    <source>
        <strain evidence="14">JFW-Udall</strain>
        <tissue evidence="14">Leaf</tissue>
    </source>
</reference>
<organism evidence="14 15">
    <name type="scientific">Gossypium anomalum</name>
    <dbReference type="NCBI Taxonomy" id="47600"/>
    <lineage>
        <taxon>Eukaryota</taxon>
        <taxon>Viridiplantae</taxon>
        <taxon>Streptophyta</taxon>
        <taxon>Embryophyta</taxon>
        <taxon>Tracheophyta</taxon>
        <taxon>Spermatophyta</taxon>
        <taxon>Magnoliopsida</taxon>
        <taxon>eudicotyledons</taxon>
        <taxon>Gunneridae</taxon>
        <taxon>Pentapetalae</taxon>
        <taxon>rosids</taxon>
        <taxon>malvids</taxon>
        <taxon>Malvales</taxon>
        <taxon>Malvaceae</taxon>
        <taxon>Malvoideae</taxon>
        <taxon>Gossypium</taxon>
    </lineage>
</organism>
<keyword evidence="4" id="KW-0479">Metal-binding</keyword>
<dbReference type="Gene3D" id="3.40.50.880">
    <property type="match status" value="2"/>
</dbReference>
<dbReference type="AlphaFoldDB" id="A0A8J5YXE0"/>
<dbReference type="Gene3D" id="3.40.50.300">
    <property type="entry name" value="P-loop containing nucleotide triphosphate hydrolases"/>
    <property type="match status" value="1"/>
</dbReference>
<proteinExistence type="inferred from homology"/>
<keyword evidence="3 11" id="KW-0436">Ligase</keyword>
<feature type="domain" description="CTP synthase N-terminal" evidence="13">
    <location>
        <begin position="153"/>
        <end position="253"/>
    </location>
</feature>
<dbReference type="InterPro" id="IPR017456">
    <property type="entry name" value="CTP_synthase_N"/>
</dbReference>
<comment type="similarity">
    <text evidence="2 11">Belongs to the CTP synthase family.</text>
</comment>
<dbReference type="PANTHER" id="PTHR11550:SF40">
    <property type="entry name" value="CTP SYNTHASE"/>
    <property type="match status" value="1"/>
</dbReference>
<evidence type="ECO:0000256" key="6">
    <source>
        <dbReference type="ARBA" id="ARBA00022840"/>
    </source>
</evidence>
<dbReference type="GO" id="GO:0003883">
    <property type="term" value="F:CTP synthase activity"/>
    <property type="evidence" value="ECO:0007669"/>
    <property type="project" value="UniProtKB-UniRule"/>
</dbReference>
<dbReference type="SUPFAM" id="SSF52317">
    <property type="entry name" value="Class I glutamine amidotransferase-like"/>
    <property type="match status" value="1"/>
</dbReference>
<dbReference type="Pfam" id="PF00117">
    <property type="entry name" value="GATase"/>
    <property type="match status" value="1"/>
</dbReference>
<evidence type="ECO:0000256" key="1">
    <source>
        <dbReference type="ARBA" id="ARBA00005171"/>
    </source>
</evidence>
<dbReference type="UniPathway" id="UPA00159">
    <property type="reaction ID" value="UER00277"/>
</dbReference>
<evidence type="ECO:0000256" key="11">
    <source>
        <dbReference type="RuleBase" id="RU810713"/>
    </source>
</evidence>
<comment type="function">
    <text evidence="11">Catalyzes the ATP-dependent amination of UTP to CTP with either L-glutamine or ammonia as the source of nitrogen.</text>
</comment>
<evidence type="ECO:0000256" key="3">
    <source>
        <dbReference type="ARBA" id="ARBA00022598"/>
    </source>
</evidence>
<feature type="domain" description="CTP synthase N-terminal" evidence="13">
    <location>
        <begin position="2"/>
        <end position="152"/>
    </location>
</feature>
<evidence type="ECO:0000313" key="15">
    <source>
        <dbReference type="Proteomes" id="UP000701853"/>
    </source>
</evidence>
<dbReference type="InterPro" id="IPR004468">
    <property type="entry name" value="CTP_synthase"/>
</dbReference>
<comment type="pathway">
    <text evidence="1 11">Pyrimidine metabolism; CTP biosynthesis via de novo pathway; CTP from UDP: step 2/2.</text>
</comment>
<dbReference type="CDD" id="cd03113">
    <property type="entry name" value="CTPS_N"/>
    <property type="match status" value="1"/>
</dbReference>
<keyword evidence="15" id="KW-1185">Reference proteome</keyword>
<dbReference type="Proteomes" id="UP000701853">
    <property type="component" value="Chromosome 11"/>
</dbReference>
<feature type="domain" description="Glutamine amidotransferase" evidence="12">
    <location>
        <begin position="290"/>
        <end position="477"/>
    </location>
</feature>
<evidence type="ECO:0000256" key="2">
    <source>
        <dbReference type="ARBA" id="ARBA00007533"/>
    </source>
</evidence>
<evidence type="ECO:0000259" key="12">
    <source>
        <dbReference type="Pfam" id="PF00117"/>
    </source>
</evidence>
<dbReference type="EMBL" id="JAHUZN010000011">
    <property type="protein sequence ID" value="KAG8477619.1"/>
    <property type="molecule type" value="Genomic_DNA"/>
</dbReference>
<evidence type="ECO:0000256" key="8">
    <source>
        <dbReference type="ARBA" id="ARBA00022962"/>
    </source>
</evidence>
<evidence type="ECO:0000256" key="7">
    <source>
        <dbReference type="ARBA" id="ARBA00022842"/>
    </source>
</evidence>
<dbReference type="GO" id="GO:0044210">
    <property type="term" value="P:'de novo' CTP biosynthetic process"/>
    <property type="evidence" value="ECO:0007669"/>
    <property type="project" value="UniProtKB-UniRule"/>
</dbReference>
<keyword evidence="7" id="KW-0460">Magnesium</keyword>
<evidence type="ECO:0000313" key="14">
    <source>
        <dbReference type="EMBL" id="KAG8477619.1"/>
    </source>
</evidence>
<keyword evidence="6 11" id="KW-0067">ATP-binding</keyword>
<dbReference type="SUPFAM" id="SSF52540">
    <property type="entry name" value="P-loop containing nucleoside triphosphate hydrolases"/>
    <property type="match status" value="1"/>
</dbReference>
<sequence length="484" mass="52922">MKYVLVTGGVVSGLGKGVTASSIGVVLKACGLRVTSIKIDPYLNTDAGTMSPFEHGEVFVLDDGGEVDLDLGNYERFLDVTLTKENNITTGKIYQSVLDKERKGDFLGKTVQVVPHITDAIKERIESVAHVPVDGKEGPADVCVIELGGTVGHDNFCLIHVSLIPVLGVVGEQKTKPTQHSVRELRALGLTPHLLACRSAQPLLDNTKQKLSQFCHVPAANILNIHDVPNIWHIPLLLRNQNAHHSILKQLDLLSIATPPDLEAWTRMAETFDNLTDSVRIAMVGKYVGLTDSYLSVVKALLHACIACSLKPSIDWIAASDLEDDSAELAPEAHAAAWKTLRNAECVLVPGGFGDRGVSGMILAAKYARENNVPYLGICLGMQISVIEYARSVLGFERANSAEYCNAQYVDERHRHRYEVNPDIIEVLEEAGLKFVGKDETGKRMEVLELPGHLFYVGVQFHPEFKSRPGKPSAPFLGTFTVHR</sequence>
<evidence type="ECO:0000256" key="5">
    <source>
        <dbReference type="ARBA" id="ARBA00022741"/>
    </source>
</evidence>
<dbReference type="PANTHER" id="PTHR11550">
    <property type="entry name" value="CTP SYNTHASE"/>
    <property type="match status" value="1"/>
</dbReference>
<name>A0A8J5YXE0_9ROSI</name>
<dbReference type="InterPro" id="IPR017926">
    <property type="entry name" value="GATASE"/>
</dbReference>
<dbReference type="CDD" id="cd01746">
    <property type="entry name" value="GATase1_CTP_Synthase"/>
    <property type="match status" value="1"/>
</dbReference>